<feature type="domain" description="ABC3 transporter permease C-terminal" evidence="8">
    <location>
        <begin position="606"/>
        <end position="719"/>
    </location>
</feature>
<dbReference type="InterPro" id="IPR003838">
    <property type="entry name" value="ABC3_permease_C"/>
</dbReference>
<reference evidence="9" key="1">
    <citation type="journal article" date="2021" name="PeerJ">
        <title>Extensive microbial diversity within the chicken gut microbiome revealed by metagenomics and culture.</title>
        <authorList>
            <person name="Gilroy R."/>
            <person name="Ravi A."/>
            <person name="Getino M."/>
            <person name="Pursley I."/>
            <person name="Horton D.L."/>
            <person name="Alikhan N.F."/>
            <person name="Baker D."/>
            <person name="Gharbi K."/>
            <person name="Hall N."/>
            <person name="Watson M."/>
            <person name="Adriaenssens E.M."/>
            <person name="Foster-Nyarko E."/>
            <person name="Jarju S."/>
            <person name="Secka A."/>
            <person name="Antonio M."/>
            <person name="Oren A."/>
            <person name="Chaudhuri R.R."/>
            <person name="La Ragione R."/>
            <person name="Hildebrand F."/>
            <person name="Pallen M.J."/>
        </authorList>
    </citation>
    <scope>NUCLEOTIDE SEQUENCE</scope>
    <source>
        <strain evidence="9">ChiW19-6364</strain>
    </source>
</reference>
<organism evidence="9 10">
    <name type="scientific">Candidatus Blautia stercoripullorum</name>
    <dbReference type="NCBI Taxonomy" id="2838502"/>
    <lineage>
        <taxon>Bacteria</taxon>
        <taxon>Bacillati</taxon>
        <taxon>Bacillota</taxon>
        <taxon>Clostridia</taxon>
        <taxon>Lachnospirales</taxon>
        <taxon>Lachnospiraceae</taxon>
        <taxon>Blautia</taxon>
    </lineage>
</organism>
<protein>
    <submittedName>
        <fullName evidence="9">ABC transporter permease</fullName>
    </submittedName>
</protein>
<evidence type="ECO:0000256" key="6">
    <source>
        <dbReference type="ARBA" id="ARBA00038076"/>
    </source>
</evidence>
<evidence type="ECO:0000256" key="7">
    <source>
        <dbReference type="SAM" id="Phobius"/>
    </source>
</evidence>
<feature type="transmembrane region" description="Helical" evidence="7">
    <location>
        <begin position="600"/>
        <end position="625"/>
    </location>
</feature>
<gene>
    <name evidence="9" type="ORF">H9913_14485</name>
</gene>
<feature type="transmembrane region" description="Helical" evidence="7">
    <location>
        <begin position="147"/>
        <end position="166"/>
    </location>
</feature>
<evidence type="ECO:0000256" key="1">
    <source>
        <dbReference type="ARBA" id="ARBA00004651"/>
    </source>
</evidence>
<evidence type="ECO:0000313" key="9">
    <source>
        <dbReference type="EMBL" id="HJD41219.1"/>
    </source>
</evidence>
<dbReference type="GO" id="GO:0005886">
    <property type="term" value="C:plasma membrane"/>
    <property type="evidence" value="ECO:0007669"/>
    <property type="project" value="UniProtKB-SubCell"/>
</dbReference>
<proteinExistence type="inferred from homology"/>
<evidence type="ECO:0000313" key="10">
    <source>
        <dbReference type="Proteomes" id="UP000823850"/>
    </source>
</evidence>
<dbReference type="PANTHER" id="PTHR30572">
    <property type="entry name" value="MEMBRANE COMPONENT OF TRANSPORTER-RELATED"/>
    <property type="match status" value="1"/>
</dbReference>
<dbReference type="GO" id="GO:0022857">
    <property type="term" value="F:transmembrane transporter activity"/>
    <property type="evidence" value="ECO:0007669"/>
    <property type="project" value="TreeGrafter"/>
</dbReference>
<reference evidence="9" key="2">
    <citation type="submission" date="2021-04" db="EMBL/GenBank/DDBJ databases">
        <authorList>
            <person name="Gilroy R."/>
        </authorList>
    </citation>
    <scope>NUCLEOTIDE SEQUENCE</scope>
    <source>
        <strain evidence="9">ChiW19-6364</strain>
    </source>
</reference>
<feature type="domain" description="ABC3 transporter permease C-terminal" evidence="8">
    <location>
        <begin position="153"/>
        <end position="276"/>
    </location>
</feature>
<feature type="transmembrane region" description="Helical" evidence="7">
    <location>
        <begin position="201"/>
        <end position="227"/>
    </location>
</feature>
<keyword evidence="3 7" id="KW-0812">Transmembrane</keyword>
<feature type="transmembrane region" description="Helical" evidence="7">
    <location>
        <begin position="653"/>
        <end position="680"/>
    </location>
</feature>
<dbReference type="Pfam" id="PF02687">
    <property type="entry name" value="FtsX"/>
    <property type="match status" value="2"/>
</dbReference>
<feature type="transmembrane region" description="Helical" evidence="7">
    <location>
        <begin position="20"/>
        <end position="42"/>
    </location>
</feature>
<evidence type="ECO:0000259" key="8">
    <source>
        <dbReference type="Pfam" id="PF02687"/>
    </source>
</evidence>
<keyword evidence="4 7" id="KW-1133">Transmembrane helix</keyword>
<keyword evidence="5 7" id="KW-0472">Membrane</keyword>
<feature type="transmembrane region" description="Helical" evidence="7">
    <location>
        <begin position="692"/>
        <end position="712"/>
    </location>
</feature>
<accession>A0A9D2RC38</accession>
<feature type="transmembrane region" description="Helical" evidence="7">
    <location>
        <begin position="323"/>
        <end position="345"/>
    </location>
</feature>
<evidence type="ECO:0000256" key="5">
    <source>
        <dbReference type="ARBA" id="ARBA00023136"/>
    </source>
</evidence>
<evidence type="ECO:0000256" key="4">
    <source>
        <dbReference type="ARBA" id="ARBA00022989"/>
    </source>
</evidence>
<feature type="transmembrane region" description="Helical" evidence="7">
    <location>
        <begin position="247"/>
        <end position="266"/>
    </location>
</feature>
<dbReference type="AlphaFoldDB" id="A0A9D2RC38"/>
<evidence type="ECO:0000256" key="2">
    <source>
        <dbReference type="ARBA" id="ARBA00022475"/>
    </source>
</evidence>
<sequence length="732" mass="82003">MWKDYSIGFLRKYRAASLSVLAAAFISALFLSLLCSLSYNLWKYEVESVTLEEGSWQGRISGVFDESIVSAIQNFANVKTVQINTELSDEEHLVIDICFQNIRTIYQDLPLIAEHFDVGDNSVSYHELLLSRYLIHDPQDTDPPLLMAFYLAVLLIASVSLILIIHNSFAVSMKARIHQLGILSSIGATPGQIRACLLQEAAALCILPILLGTVAGIALSFGTIRLINALAKGISGRHEAVFAYHPILFVITILSAILTVYVSAWLPARKLSKLTPLAAIQNIGETHPKKRKKSPFLSRIFGVEGELAGATLKAQKKALRTSTLSLTLSFLGFTLMLCFFTLSGISTNHTYFERYQNAWDVMVTVKDTDIESFEEAEDILQLKNADSVIYQKAAAQCTVPESGISNELHQLGGLESIAGSVDRTAEGIYSIQSTIIIMDDSGFKEYCKKIGIKPEETGCIVLNRIWDSINSNFRYKEYIPFLTEEQNTILLQNMEQRQNTVEIPVLAYTQEPPVLREEYENYTLVQFIPLSTWRQVEKVIGNTEPDTYIRILAEKSRELSALNVLETEAADIMEGNYTFEIENRIQEKIRNDAMLNGYKLIIGALCVLLAIIGIANIFSYTLGFIQQRKREFARYMSIGMTPESMKKMFCIEALVIAGRPVLITLPLTLLFVGFMITASYLNPMEFLKAAPIMPIVIFILVIFGFVALAYYIGGRKIMKCNLIEALQRDHIL</sequence>
<dbReference type="InterPro" id="IPR050250">
    <property type="entry name" value="Macrolide_Exporter_MacB"/>
</dbReference>
<comment type="subcellular location">
    <subcellularLocation>
        <location evidence="1">Cell membrane</location>
        <topology evidence="1">Multi-pass membrane protein</topology>
    </subcellularLocation>
</comment>
<dbReference type="PANTHER" id="PTHR30572:SF4">
    <property type="entry name" value="ABC TRANSPORTER PERMEASE YTRF"/>
    <property type="match status" value="1"/>
</dbReference>
<comment type="similarity">
    <text evidence="6">Belongs to the ABC-4 integral membrane protein family.</text>
</comment>
<evidence type="ECO:0000256" key="3">
    <source>
        <dbReference type="ARBA" id="ARBA00022692"/>
    </source>
</evidence>
<comment type="caution">
    <text evidence="9">The sequence shown here is derived from an EMBL/GenBank/DDBJ whole genome shotgun (WGS) entry which is preliminary data.</text>
</comment>
<dbReference type="EMBL" id="DWUX01000249">
    <property type="protein sequence ID" value="HJD41219.1"/>
    <property type="molecule type" value="Genomic_DNA"/>
</dbReference>
<keyword evidence="2" id="KW-1003">Cell membrane</keyword>
<dbReference type="Proteomes" id="UP000823850">
    <property type="component" value="Unassembled WGS sequence"/>
</dbReference>
<name>A0A9D2RC38_9FIRM</name>